<evidence type="ECO:0000256" key="3">
    <source>
        <dbReference type="ARBA" id="ARBA00004637"/>
    </source>
</evidence>
<evidence type="ECO:0000256" key="5">
    <source>
        <dbReference type="ARBA" id="ARBA00022448"/>
    </source>
</evidence>
<dbReference type="InterPro" id="IPR019342">
    <property type="entry name" value="NADH_UbQ_OxRdtase_FeS-su5"/>
</dbReference>
<evidence type="ECO:0000256" key="10">
    <source>
        <dbReference type="ARBA" id="ARBA00023136"/>
    </source>
</evidence>
<feature type="disulfide bond" evidence="12">
    <location>
        <begin position="45"/>
        <end position="58"/>
    </location>
</feature>
<keyword evidence="6" id="KW-0679">Respiratory chain</keyword>
<proteinExistence type="inferred from homology"/>
<evidence type="ECO:0000256" key="1">
    <source>
        <dbReference type="ARBA" id="ARBA00003195"/>
    </source>
</evidence>
<accession>A0A915IHU2</accession>
<dbReference type="GO" id="GO:0005758">
    <property type="term" value="C:mitochondrial intermembrane space"/>
    <property type="evidence" value="ECO:0007669"/>
    <property type="project" value="UniProtKB-SubCell"/>
</dbReference>
<keyword evidence="11 12" id="KW-1015">Disulfide bond</keyword>
<keyword evidence="10" id="KW-0472">Membrane</keyword>
<evidence type="ECO:0000313" key="13">
    <source>
        <dbReference type="Proteomes" id="UP000887565"/>
    </source>
</evidence>
<evidence type="ECO:0000256" key="8">
    <source>
        <dbReference type="ARBA" id="ARBA00022982"/>
    </source>
</evidence>
<evidence type="ECO:0000256" key="9">
    <source>
        <dbReference type="ARBA" id="ARBA00023128"/>
    </source>
</evidence>
<keyword evidence="9" id="KW-0496">Mitochondrion</keyword>
<evidence type="ECO:0000313" key="14">
    <source>
        <dbReference type="WBParaSite" id="nRc.2.0.1.t13413-RA"/>
    </source>
</evidence>
<dbReference type="PANTHER" id="PTHR21268">
    <property type="entry name" value="NADH DEHYDROGENASE [UBIQUINONE] IRON-SULFUR PROTEIN 5"/>
    <property type="match status" value="1"/>
</dbReference>
<organism evidence="13 14">
    <name type="scientific">Romanomermis culicivorax</name>
    <name type="common">Nematode worm</name>
    <dbReference type="NCBI Taxonomy" id="13658"/>
    <lineage>
        <taxon>Eukaryota</taxon>
        <taxon>Metazoa</taxon>
        <taxon>Ecdysozoa</taxon>
        <taxon>Nematoda</taxon>
        <taxon>Enoplea</taxon>
        <taxon>Dorylaimia</taxon>
        <taxon>Mermithida</taxon>
        <taxon>Mermithoidea</taxon>
        <taxon>Mermithidae</taxon>
        <taxon>Romanomermis</taxon>
    </lineage>
</organism>
<dbReference type="Pfam" id="PF10200">
    <property type="entry name" value="Ndufs5"/>
    <property type="match status" value="1"/>
</dbReference>
<feature type="disulfide bond" evidence="12">
    <location>
        <begin position="35"/>
        <end position="68"/>
    </location>
</feature>
<keyword evidence="8" id="KW-0249">Electron transport</keyword>
<sequence>MAVTPGPYGRLHAGIRIDFINDIIGTTFDSQGTPCWKFELNYSRCMDAFGLHLGIRHCDLEFRDFFECTHDDKKLSRFNTIRRQRQLQFLKGERPKPFLKGYPTPYHVTPDWYDENGIFY</sequence>
<dbReference type="Proteomes" id="UP000887565">
    <property type="component" value="Unplaced"/>
</dbReference>
<keyword evidence="13" id="KW-1185">Reference proteome</keyword>
<evidence type="ECO:0000256" key="7">
    <source>
        <dbReference type="ARBA" id="ARBA00022792"/>
    </source>
</evidence>
<dbReference type="PANTHER" id="PTHR21268:SF2">
    <property type="entry name" value="NADH DEHYDROGENASE [UBIQUINONE] IRON-SULFUR PROTEIN 5"/>
    <property type="match status" value="1"/>
</dbReference>
<comment type="similarity">
    <text evidence="4">Belongs to the complex I NDUFS5 subunit family.</text>
</comment>
<keyword evidence="7" id="KW-0999">Mitochondrion inner membrane</keyword>
<protein>
    <submittedName>
        <fullName evidence="14">NADH dehydrogenase [ubiquinone] iron-sulfur protein 5</fullName>
    </submittedName>
</protein>
<dbReference type="GO" id="GO:0005743">
    <property type="term" value="C:mitochondrial inner membrane"/>
    <property type="evidence" value="ECO:0007669"/>
    <property type="project" value="UniProtKB-SubCell"/>
</dbReference>
<evidence type="ECO:0000256" key="6">
    <source>
        <dbReference type="ARBA" id="ARBA00022660"/>
    </source>
</evidence>
<dbReference type="AlphaFoldDB" id="A0A915IHU2"/>
<reference evidence="14" key="1">
    <citation type="submission" date="2022-11" db="UniProtKB">
        <authorList>
            <consortium name="WormBaseParasite"/>
        </authorList>
    </citation>
    <scope>IDENTIFICATION</scope>
</reference>
<keyword evidence="5" id="KW-0813">Transport</keyword>
<name>A0A915IHU2_ROMCU</name>
<evidence type="ECO:0000256" key="12">
    <source>
        <dbReference type="PIRSR" id="PIRSR619342-50"/>
    </source>
</evidence>
<evidence type="ECO:0000256" key="2">
    <source>
        <dbReference type="ARBA" id="ARBA00004569"/>
    </source>
</evidence>
<comment type="function">
    <text evidence="1">Accessory subunit of the mitochondrial membrane respiratory chain NADH dehydrogenase (Complex I), that is believed not to be involved in catalysis. Complex I functions in the transfer of electrons from NADH to the respiratory chain. The immediate electron acceptor for the enzyme is believed to be ubiquinone.</text>
</comment>
<comment type="subcellular location">
    <subcellularLocation>
        <location evidence="3">Mitochondrion inner membrane</location>
        <topology evidence="3">Peripheral membrane protein</topology>
    </subcellularLocation>
    <subcellularLocation>
        <location evidence="2">Mitochondrion intermembrane space</location>
    </subcellularLocation>
</comment>
<dbReference type="WBParaSite" id="nRc.2.0.1.t13413-RA">
    <property type="protein sequence ID" value="nRc.2.0.1.t13413-RA"/>
    <property type="gene ID" value="nRc.2.0.1.g13413"/>
</dbReference>
<evidence type="ECO:0000256" key="4">
    <source>
        <dbReference type="ARBA" id="ARBA00007372"/>
    </source>
</evidence>
<evidence type="ECO:0000256" key="11">
    <source>
        <dbReference type="ARBA" id="ARBA00023157"/>
    </source>
</evidence>